<feature type="region of interest" description="Disordered" evidence="1">
    <location>
        <begin position="65"/>
        <end position="99"/>
    </location>
</feature>
<name>A0ABS8UXY2_DATST</name>
<organism evidence="2 3">
    <name type="scientific">Datura stramonium</name>
    <name type="common">Jimsonweed</name>
    <name type="synonym">Common thornapple</name>
    <dbReference type="NCBI Taxonomy" id="4076"/>
    <lineage>
        <taxon>Eukaryota</taxon>
        <taxon>Viridiplantae</taxon>
        <taxon>Streptophyta</taxon>
        <taxon>Embryophyta</taxon>
        <taxon>Tracheophyta</taxon>
        <taxon>Spermatophyta</taxon>
        <taxon>Magnoliopsida</taxon>
        <taxon>eudicotyledons</taxon>
        <taxon>Gunneridae</taxon>
        <taxon>Pentapetalae</taxon>
        <taxon>asterids</taxon>
        <taxon>lamiids</taxon>
        <taxon>Solanales</taxon>
        <taxon>Solanaceae</taxon>
        <taxon>Solanoideae</taxon>
        <taxon>Datureae</taxon>
        <taxon>Datura</taxon>
    </lineage>
</organism>
<proteinExistence type="predicted"/>
<keyword evidence="3" id="KW-1185">Reference proteome</keyword>
<evidence type="ECO:0000256" key="1">
    <source>
        <dbReference type="SAM" id="MobiDB-lite"/>
    </source>
</evidence>
<dbReference type="Proteomes" id="UP000823775">
    <property type="component" value="Unassembled WGS sequence"/>
</dbReference>
<evidence type="ECO:0000313" key="3">
    <source>
        <dbReference type="Proteomes" id="UP000823775"/>
    </source>
</evidence>
<sequence>MGKWGGRRGGRGVVSRFFTVGKLLRHYGGKAVWCCSGEGEKGGGEEYGGCGGGFGRRWGDRKRGDRGELLGGGEKEGVAARLSRRGEEEKREEDGWVCS</sequence>
<dbReference type="EMBL" id="JACEIK010002788">
    <property type="protein sequence ID" value="MCD9638873.1"/>
    <property type="molecule type" value="Genomic_DNA"/>
</dbReference>
<gene>
    <name evidence="2" type="ORF">HAX54_023034</name>
</gene>
<evidence type="ECO:0000313" key="2">
    <source>
        <dbReference type="EMBL" id="MCD9638873.1"/>
    </source>
</evidence>
<protein>
    <submittedName>
        <fullName evidence="2">Uncharacterized protein</fullName>
    </submittedName>
</protein>
<accession>A0ABS8UXY2</accession>
<reference evidence="2 3" key="1">
    <citation type="journal article" date="2021" name="BMC Genomics">
        <title>Datura genome reveals duplications of psychoactive alkaloid biosynthetic genes and high mutation rate following tissue culture.</title>
        <authorList>
            <person name="Rajewski A."/>
            <person name="Carter-House D."/>
            <person name="Stajich J."/>
            <person name="Litt A."/>
        </authorList>
    </citation>
    <scope>NUCLEOTIDE SEQUENCE [LARGE SCALE GENOMIC DNA]</scope>
    <source>
        <strain evidence="2">AR-01</strain>
    </source>
</reference>
<comment type="caution">
    <text evidence="2">The sequence shown here is derived from an EMBL/GenBank/DDBJ whole genome shotgun (WGS) entry which is preliminary data.</text>
</comment>